<dbReference type="RefSeq" id="XP_030546215.1">
    <property type="nucleotide sequence ID" value="XM_030690355.1"/>
</dbReference>
<dbReference type="OrthoDB" id="636685at2759"/>
<evidence type="ECO:0000259" key="4">
    <source>
        <dbReference type="Pfam" id="PF00808"/>
    </source>
</evidence>
<name>A0A8B8QGL3_9MYRT</name>
<dbReference type="KEGG" id="rarg:115752253"/>
<dbReference type="RefSeq" id="XP_030546214.1">
    <property type="nucleotide sequence ID" value="XM_030690354.1"/>
</dbReference>
<dbReference type="GO" id="GO:0000976">
    <property type="term" value="F:transcription cis-regulatory region binding"/>
    <property type="evidence" value="ECO:0007669"/>
    <property type="project" value="TreeGrafter"/>
</dbReference>
<dbReference type="AlphaFoldDB" id="A0A8B8QGL3"/>
<dbReference type="GO" id="GO:0046982">
    <property type="term" value="F:protein heterodimerization activity"/>
    <property type="evidence" value="ECO:0007669"/>
    <property type="project" value="InterPro"/>
</dbReference>
<dbReference type="Pfam" id="PF00808">
    <property type="entry name" value="CBFD_NFYB_HMF"/>
    <property type="match status" value="1"/>
</dbReference>
<evidence type="ECO:0000256" key="3">
    <source>
        <dbReference type="SAM" id="MobiDB-lite"/>
    </source>
</evidence>
<evidence type="ECO:0000313" key="7">
    <source>
        <dbReference type="RefSeq" id="XP_030546215.1"/>
    </source>
</evidence>
<dbReference type="Gene3D" id="1.10.20.10">
    <property type="entry name" value="Histone, subunit A"/>
    <property type="match status" value="1"/>
</dbReference>
<dbReference type="GeneID" id="115752253"/>
<proteinExistence type="predicted"/>
<feature type="compositionally biased region" description="Basic and acidic residues" evidence="3">
    <location>
        <begin position="1"/>
        <end position="10"/>
    </location>
</feature>
<evidence type="ECO:0000313" key="6">
    <source>
        <dbReference type="RefSeq" id="XP_030546214.1"/>
    </source>
</evidence>
<dbReference type="GO" id="GO:0006355">
    <property type="term" value="P:regulation of DNA-templated transcription"/>
    <property type="evidence" value="ECO:0007669"/>
    <property type="project" value="TreeGrafter"/>
</dbReference>
<dbReference type="GO" id="GO:0005634">
    <property type="term" value="C:nucleus"/>
    <property type="evidence" value="ECO:0007669"/>
    <property type="project" value="UniProtKB-SubCell"/>
</dbReference>
<keyword evidence="2" id="KW-0539">Nucleus</keyword>
<feature type="compositionally biased region" description="Basic and acidic residues" evidence="3">
    <location>
        <begin position="126"/>
        <end position="143"/>
    </location>
</feature>
<sequence length="268" mass="29984">MTGTKSRERVGSSQTSNKKSKADAPAIKNKRETPQAGRSNGVAPEPEVLIVPSSSTESQARETESKRNQSPKRRERDADPAGKKERKRRKPKQGGAGKGERASSKSNGVAREPEVLVVPSSSAESRGGEREEPKGDRSAKMRELLTGSAVQNKRKHQEREDGDESRDDSKLCSFPMNRIKTIAKSEESDSRINHEAYFVINKATEKFIEQLCEDAYALAAARDRKKSFQYNHLSSLVCEWKRYDFLSDFVPVKMKAEDALAERKPEET</sequence>
<feature type="region of interest" description="Disordered" evidence="3">
    <location>
        <begin position="1"/>
        <end position="172"/>
    </location>
</feature>
<accession>A0A8B8QGL3</accession>
<gene>
    <name evidence="6 7" type="primary">LOC115752253</name>
</gene>
<dbReference type="PANTHER" id="PTHR10252">
    <property type="entry name" value="HISTONE-LIKE TRANSCRIPTION FACTOR CCAAT-RELATED"/>
    <property type="match status" value="1"/>
</dbReference>
<reference evidence="6 7" key="1">
    <citation type="submission" date="2025-04" db="UniProtKB">
        <authorList>
            <consortium name="RefSeq"/>
        </authorList>
    </citation>
    <scope>IDENTIFICATION</scope>
</reference>
<feature type="domain" description="Transcription factor CBF/NF-Y/archaeal histone" evidence="4">
    <location>
        <begin position="173"/>
        <end position="234"/>
    </location>
</feature>
<dbReference type="InterPro" id="IPR009072">
    <property type="entry name" value="Histone-fold"/>
</dbReference>
<comment type="subcellular location">
    <subcellularLocation>
        <location evidence="1">Nucleus</location>
    </subcellularLocation>
</comment>
<keyword evidence="5" id="KW-1185">Reference proteome</keyword>
<evidence type="ECO:0000256" key="2">
    <source>
        <dbReference type="ARBA" id="ARBA00023242"/>
    </source>
</evidence>
<evidence type="ECO:0000313" key="5">
    <source>
        <dbReference type="Proteomes" id="UP000827889"/>
    </source>
</evidence>
<protein>
    <submittedName>
        <fullName evidence="6 7">Uncharacterized protein LOC115752253</fullName>
    </submittedName>
</protein>
<organism evidence="5 7">
    <name type="scientific">Rhodamnia argentea</name>
    <dbReference type="NCBI Taxonomy" id="178133"/>
    <lineage>
        <taxon>Eukaryota</taxon>
        <taxon>Viridiplantae</taxon>
        <taxon>Streptophyta</taxon>
        <taxon>Embryophyta</taxon>
        <taxon>Tracheophyta</taxon>
        <taxon>Spermatophyta</taxon>
        <taxon>Magnoliopsida</taxon>
        <taxon>eudicotyledons</taxon>
        <taxon>Gunneridae</taxon>
        <taxon>Pentapetalae</taxon>
        <taxon>rosids</taxon>
        <taxon>malvids</taxon>
        <taxon>Myrtales</taxon>
        <taxon>Myrtaceae</taxon>
        <taxon>Myrtoideae</taxon>
        <taxon>Myrteae</taxon>
        <taxon>Australasian group</taxon>
        <taxon>Rhodamnia</taxon>
    </lineage>
</organism>
<dbReference type="InterPro" id="IPR003958">
    <property type="entry name" value="CBFA_NFYB_domain"/>
</dbReference>
<dbReference type="SUPFAM" id="SSF47113">
    <property type="entry name" value="Histone-fold"/>
    <property type="match status" value="1"/>
</dbReference>
<dbReference type="InterPro" id="IPR050568">
    <property type="entry name" value="Transcr_DNA_Rep_Reg"/>
</dbReference>
<feature type="compositionally biased region" description="Basic and acidic residues" evidence="3">
    <location>
        <begin position="59"/>
        <end position="83"/>
    </location>
</feature>
<dbReference type="Proteomes" id="UP000827889">
    <property type="component" value="Chromosome 6"/>
</dbReference>
<evidence type="ECO:0000256" key="1">
    <source>
        <dbReference type="ARBA" id="ARBA00004123"/>
    </source>
</evidence>
<dbReference type="PANTHER" id="PTHR10252:SF93">
    <property type="entry name" value="DNA POLYMERASE II SUBUNIT B3-1"/>
    <property type="match status" value="1"/>
</dbReference>